<dbReference type="InterPro" id="IPR010982">
    <property type="entry name" value="Lambda_DNA-bd_dom_sf"/>
</dbReference>
<gene>
    <name evidence="1" type="ORF">ACFQ3L_03255</name>
</gene>
<dbReference type="Gene3D" id="1.10.260.40">
    <property type="entry name" value="lambda repressor-like DNA-binding domains"/>
    <property type="match status" value="1"/>
</dbReference>
<reference evidence="2" key="1">
    <citation type="journal article" date="2019" name="Int. J. Syst. Evol. Microbiol.">
        <title>The Global Catalogue of Microorganisms (GCM) 10K type strain sequencing project: providing services to taxonomists for standard genome sequencing and annotation.</title>
        <authorList>
            <consortium name="The Broad Institute Genomics Platform"/>
            <consortium name="The Broad Institute Genome Sequencing Center for Infectious Disease"/>
            <person name="Wu L."/>
            <person name="Ma J."/>
        </authorList>
    </citation>
    <scope>NUCLEOTIDE SEQUENCE [LARGE SCALE GENOMIC DNA]</scope>
    <source>
        <strain evidence="2">CCM 8911</strain>
    </source>
</reference>
<comment type="caution">
    <text evidence="1">The sequence shown here is derived from an EMBL/GenBank/DDBJ whole genome shotgun (WGS) entry which is preliminary data.</text>
</comment>
<evidence type="ECO:0000313" key="1">
    <source>
        <dbReference type="EMBL" id="MFD1392606.1"/>
    </source>
</evidence>
<protein>
    <submittedName>
        <fullName evidence="1">Helix-turn-helix domain-containing protein</fullName>
    </submittedName>
</protein>
<proteinExistence type="predicted"/>
<evidence type="ECO:0000313" key="2">
    <source>
        <dbReference type="Proteomes" id="UP001597249"/>
    </source>
</evidence>
<keyword evidence="2" id="KW-1185">Reference proteome</keyword>
<sequence length="299" mass="33520">MTNNNMGRLYKQARQQRGLTLSEAGQDVGASSYSRFENGKSDINNSRLGWSQEALGLYPTDLRNADVMAPVRLGDLAYAWGNDAKKIQDNLIAIDQLAVAPDNPIWSMVKSSLTELLVLTQEPVLIHRRISRELQKRISHYLLGHLFGLNDYDFALTVMPALDPILAVRIGEHVYNNMRQNNNFRHTVYYYQTAAVVSAAVIAGVNGNLAPEQLVKIDTMLDSLEMFEYYGVLVHFDCSYARSLLEMNAQQTSSQIREDHLAIVKAAEDLVITPRFQYIVESERQSGRLPAAALPGSMK</sequence>
<name>A0ABW4B7B9_9LACO</name>
<dbReference type="EMBL" id="JBHTMO010000006">
    <property type="protein sequence ID" value="MFD1392606.1"/>
    <property type="molecule type" value="Genomic_DNA"/>
</dbReference>
<organism evidence="1 2">
    <name type="scientific">Lacticaseibacillus jixianensis</name>
    <dbReference type="NCBI Taxonomy" id="2486012"/>
    <lineage>
        <taxon>Bacteria</taxon>
        <taxon>Bacillati</taxon>
        <taxon>Bacillota</taxon>
        <taxon>Bacilli</taxon>
        <taxon>Lactobacillales</taxon>
        <taxon>Lactobacillaceae</taxon>
        <taxon>Lacticaseibacillus</taxon>
    </lineage>
</organism>
<dbReference type="Proteomes" id="UP001597249">
    <property type="component" value="Unassembled WGS sequence"/>
</dbReference>
<dbReference type="InterPro" id="IPR001387">
    <property type="entry name" value="Cro/C1-type_HTH"/>
</dbReference>
<accession>A0ABW4B7B9</accession>
<dbReference type="CDD" id="cd00093">
    <property type="entry name" value="HTH_XRE"/>
    <property type="match status" value="1"/>
</dbReference>
<dbReference type="RefSeq" id="WP_125584329.1">
    <property type="nucleotide sequence ID" value="NZ_JBHTMO010000006.1"/>
</dbReference>